<dbReference type="STRING" id="1121117.SAMN02745977_00970"/>
<dbReference type="InterPro" id="IPR023765">
    <property type="entry name" value="SBP_5_CS"/>
</dbReference>
<dbReference type="InterPro" id="IPR030678">
    <property type="entry name" value="Peptide/Ni-bd"/>
</dbReference>
<dbReference type="OrthoDB" id="9801799at2"/>
<evidence type="ECO:0000313" key="5">
    <source>
        <dbReference type="Proteomes" id="UP000199531"/>
    </source>
</evidence>
<name>A0A1H8F957_9BURK</name>
<evidence type="ECO:0000259" key="3">
    <source>
        <dbReference type="Pfam" id="PF00496"/>
    </source>
</evidence>
<proteinExistence type="inferred from homology"/>
<dbReference type="PIRSF" id="PIRSF002741">
    <property type="entry name" value="MppA"/>
    <property type="match status" value="1"/>
</dbReference>
<dbReference type="GO" id="GO:0043190">
    <property type="term" value="C:ATP-binding cassette (ABC) transporter complex"/>
    <property type="evidence" value="ECO:0007669"/>
    <property type="project" value="InterPro"/>
</dbReference>
<accession>A0A1H8F957</accession>
<evidence type="ECO:0000313" key="4">
    <source>
        <dbReference type="EMBL" id="SEN28262.1"/>
    </source>
</evidence>
<dbReference type="AlphaFoldDB" id="A0A1H8F957"/>
<dbReference type="PANTHER" id="PTHR30290">
    <property type="entry name" value="PERIPLASMIC BINDING COMPONENT OF ABC TRANSPORTER"/>
    <property type="match status" value="1"/>
</dbReference>
<comment type="similarity">
    <text evidence="1">Belongs to the bacterial solute-binding protein 5 family.</text>
</comment>
<feature type="domain" description="Solute-binding protein family 5" evidence="3">
    <location>
        <begin position="77"/>
        <end position="406"/>
    </location>
</feature>
<dbReference type="InterPro" id="IPR039424">
    <property type="entry name" value="SBP_5"/>
</dbReference>
<dbReference type="GO" id="GO:0030288">
    <property type="term" value="C:outer membrane-bounded periplasmic space"/>
    <property type="evidence" value="ECO:0007669"/>
    <property type="project" value="UniProtKB-ARBA"/>
</dbReference>
<dbReference type="SUPFAM" id="SSF53850">
    <property type="entry name" value="Periplasmic binding protein-like II"/>
    <property type="match status" value="1"/>
</dbReference>
<sequence>MMDRRSVLLSGLAWTVGAGALSQQAGCAKEAKRDLTLGMVLEPPGLDPTAGAASAIGEITLYNIYETLTKIQSDGSVQPLLAEKWETADQKTWTFHLRKDAKFHNGEPFNAETVKFAFERAAGEKSTNKDKRLFASFSGISTPDAHTVVLQGTEPNPDLPFLLGQATAIIVEPKSAGSNATAPVGTGPYVLDQWRKGASLSVKKWPEYRAADKVAIDGATFRFISDTAAQAAALLSGDVDLFARVQVARSLDQFKNDQRFQVLVGASRAKTILAMNNGRKPLDDVRVRRAISAAIDRKGVIDGAADGFGVPIGSYYVPGALGYVDTTGINPYDPEKAKLLLQEAGVKDLKLTIKLPPTPYARQGGEVIAAMLAKVGITAKLENIEWAQWLSNVYGQKDYDMTIISHVEPFDFGNFAKPEYYWNYHSEAFDALFASINQTGEPEQRARQLAEAQRLVASDAVSAYLYQPQWITVGSSKLKGVWKDMPVFVNDLSALSWS</sequence>
<gene>
    <name evidence="4" type="ORF">SAMN02745977_00970</name>
</gene>
<dbReference type="Gene3D" id="3.90.76.10">
    <property type="entry name" value="Dipeptide-binding Protein, Domain 1"/>
    <property type="match status" value="1"/>
</dbReference>
<protein>
    <submittedName>
        <fullName evidence="4">Peptide/nickel transport system substrate-binding protein</fullName>
    </submittedName>
</protein>
<evidence type="ECO:0000256" key="2">
    <source>
        <dbReference type="ARBA" id="ARBA00022729"/>
    </source>
</evidence>
<dbReference type="Proteomes" id="UP000199531">
    <property type="component" value="Unassembled WGS sequence"/>
</dbReference>
<dbReference type="RefSeq" id="WP_091814517.1">
    <property type="nucleotide sequence ID" value="NZ_FOCW01000001.1"/>
</dbReference>
<keyword evidence="2" id="KW-0732">Signal</keyword>
<evidence type="ECO:0000256" key="1">
    <source>
        <dbReference type="ARBA" id="ARBA00005695"/>
    </source>
</evidence>
<organism evidence="4 5">
    <name type="scientific">Brachymonas denitrificans DSM 15123</name>
    <dbReference type="NCBI Taxonomy" id="1121117"/>
    <lineage>
        <taxon>Bacteria</taxon>
        <taxon>Pseudomonadati</taxon>
        <taxon>Pseudomonadota</taxon>
        <taxon>Betaproteobacteria</taxon>
        <taxon>Burkholderiales</taxon>
        <taxon>Comamonadaceae</taxon>
        <taxon>Brachymonas</taxon>
    </lineage>
</organism>
<dbReference type="EMBL" id="FOCW01000001">
    <property type="protein sequence ID" value="SEN28262.1"/>
    <property type="molecule type" value="Genomic_DNA"/>
</dbReference>
<keyword evidence="5" id="KW-1185">Reference proteome</keyword>
<reference evidence="4 5" key="1">
    <citation type="submission" date="2016-10" db="EMBL/GenBank/DDBJ databases">
        <authorList>
            <person name="de Groot N.N."/>
        </authorList>
    </citation>
    <scope>NUCLEOTIDE SEQUENCE [LARGE SCALE GENOMIC DNA]</scope>
    <source>
        <strain evidence="4 5">DSM 15123</strain>
    </source>
</reference>
<dbReference type="Gene3D" id="3.10.105.10">
    <property type="entry name" value="Dipeptide-binding Protein, Domain 3"/>
    <property type="match status" value="1"/>
</dbReference>
<dbReference type="Pfam" id="PF00496">
    <property type="entry name" value="SBP_bac_5"/>
    <property type="match status" value="1"/>
</dbReference>
<dbReference type="Gene3D" id="3.40.190.10">
    <property type="entry name" value="Periplasmic binding protein-like II"/>
    <property type="match status" value="1"/>
</dbReference>
<dbReference type="GO" id="GO:0015833">
    <property type="term" value="P:peptide transport"/>
    <property type="evidence" value="ECO:0007669"/>
    <property type="project" value="TreeGrafter"/>
</dbReference>
<dbReference type="GO" id="GO:1904680">
    <property type="term" value="F:peptide transmembrane transporter activity"/>
    <property type="evidence" value="ECO:0007669"/>
    <property type="project" value="TreeGrafter"/>
</dbReference>
<dbReference type="InterPro" id="IPR000914">
    <property type="entry name" value="SBP_5_dom"/>
</dbReference>
<dbReference type="PROSITE" id="PS01040">
    <property type="entry name" value="SBP_BACTERIAL_5"/>
    <property type="match status" value="1"/>
</dbReference>
<dbReference type="PANTHER" id="PTHR30290:SF38">
    <property type="entry name" value="D,D-DIPEPTIDE-BINDING PERIPLASMIC PROTEIN DDPA-RELATED"/>
    <property type="match status" value="1"/>
</dbReference>
<dbReference type="CDD" id="cd08494">
    <property type="entry name" value="PBP2_NikA_DppA_OppA_like_6"/>
    <property type="match status" value="1"/>
</dbReference>